<dbReference type="STRING" id="1166337.SAMN05192580_1489"/>
<sequence length="350" mass="37875">MAQPSVDTLWYTRCSVPTPFSFAAQFGWFEEEFAGDPIDVRSLRESGNVDELASHFEHSLPNSFRQGGSVPAIWARARGADTRVIALTWTDEHQAIIALPASGIRTAADLKGRRIGLPKHDITIDHNRASALRAFDLVLAREGLSLADVEMIDLPDIDGDGSKRRGLSGQRHHTYTSEAHALAAGHVEAIYVKDVRGQDVAHLLGAQIVVDIGNDPDPLLRTSNCTPRPLTVSAALLRDRPDIVDRFLARVVAAGEWAAANPDGAVRGIAGETGWSEPAVRRAFGLNVHRALGADLDPEAIEAFAEFVSWLAARSFIAADFPVHEWIDPAPLARVRAARATAPNILHAIA</sequence>
<gene>
    <name evidence="2" type="ORF">SAMN05192580_1489</name>
</gene>
<proteinExistence type="predicted"/>
<dbReference type="SUPFAM" id="SSF53850">
    <property type="entry name" value="Periplasmic binding protein-like II"/>
    <property type="match status" value="1"/>
</dbReference>
<feature type="domain" description="SsuA/THI5-like" evidence="1">
    <location>
        <begin position="18"/>
        <end position="154"/>
    </location>
</feature>
<evidence type="ECO:0000313" key="2">
    <source>
        <dbReference type="EMBL" id="SFR88021.1"/>
    </source>
</evidence>
<dbReference type="Gene3D" id="3.40.190.10">
    <property type="entry name" value="Periplasmic binding protein-like II"/>
    <property type="match status" value="1"/>
</dbReference>
<dbReference type="PANTHER" id="PTHR30024">
    <property type="entry name" value="ALIPHATIC SULFONATES-BINDING PROTEIN-RELATED"/>
    <property type="match status" value="1"/>
</dbReference>
<dbReference type="RefSeq" id="WP_093313862.1">
    <property type="nucleotide sequence ID" value="NZ_FOZG01000001.1"/>
</dbReference>
<reference evidence="2 3" key="1">
    <citation type="submission" date="2016-10" db="EMBL/GenBank/DDBJ databases">
        <authorList>
            <person name="de Groot N.N."/>
        </authorList>
    </citation>
    <scope>NUCLEOTIDE SEQUENCE [LARGE SCALE GENOMIC DNA]</scope>
    <source>
        <strain evidence="2 3">S5-249</strain>
    </source>
</reference>
<dbReference type="OrthoDB" id="7467011at2"/>
<keyword evidence="3" id="KW-1185">Reference proteome</keyword>
<accession>A0A1I6K9X7</accession>
<dbReference type="Proteomes" id="UP000198824">
    <property type="component" value="Unassembled WGS sequence"/>
</dbReference>
<dbReference type="EMBL" id="FOZG01000001">
    <property type="protein sequence ID" value="SFR88021.1"/>
    <property type="molecule type" value="Genomic_DNA"/>
</dbReference>
<dbReference type="Gene3D" id="3.40.190.270">
    <property type="match status" value="1"/>
</dbReference>
<evidence type="ECO:0000313" key="3">
    <source>
        <dbReference type="Proteomes" id="UP000198824"/>
    </source>
</evidence>
<name>A0A1I6K9X7_9SPHN</name>
<evidence type="ECO:0000259" key="1">
    <source>
        <dbReference type="Pfam" id="PF09084"/>
    </source>
</evidence>
<organism evidence="2 3">
    <name type="scientific">Sphingomonas jatrophae</name>
    <dbReference type="NCBI Taxonomy" id="1166337"/>
    <lineage>
        <taxon>Bacteria</taxon>
        <taxon>Pseudomonadati</taxon>
        <taxon>Pseudomonadota</taxon>
        <taxon>Alphaproteobacteria</taxon>
        <taxon>Sphingomonadales</taxon>
        <taxon>Sphingomonadaceae</taxon>
        <taxon>Sphingomonas</taxon>
    </lineage>
</organism>
<protein>
    <submittedName>
        <fullName evidence="2">ABC-type nitrate/sulfonate/bicarbonate transport system, substrate-binding protein</fullName>
    </submittedName>
</protein>
<dbReference type="InterPro" id="IPR015168">
    <property type="entry name" value="SsuA/THI5"/>
</dbReference>
<dbReference type="Pfam" id="PF09084">
    <property type="entry name" value="NMT1"/>
    <property type="match status" value="1"/>
</dbReference>
<dbReference type="AlphaFoldDB" id="A0A1I6K9X7"/>